<dbReference type="CDD" id="cd04186">
    <property type="entry name" value="GT_2_like_c"/>
    <property type="match status" value="1"/>
</dbReference>
<dbReference type="InterPro" id="IPR029044">
    <property type="entry name" value="Nucleotide-diphossugar_trans"/>
</dbReference>
<protein>
    <submittedName>
        <fullName evidence="2">Glycosyltransferase family 2 protein</fullName>
    </submittedName>
</protein>
<dbReference type="PANTHER" id="PTHR43179:SF7">
    <property type="entry name" value="RHAMNOSYLTRANSFERASE WBBL"/>
    <property type="match status" value="1"/>
</dbReference>
<comment type="caution">
    <text evidence="2">The sequence shown here is derived from an EMBL/GenBank/DDBJ whole genome shotgun (WGS) entry which is preliminary data.</text>
</comment>
<name>A0A933ML68_UNCT6</name>
<sequence length="285" mass="31820">MNNKTDISLIIVNRNVGVLLSRCIDSIKAAGDISYEVIVVDNASSDGSQARLAQKYPEVKLIVNSQNLGFAAACNIGIKAATGKYPVLLNPDTLVEPGCLKKLFDFMEANPKAGIAGPKALNSDGSLQPTCRAIPGYLNIIFSRKSPITAIWPGNPGASRYMLQGLPEDKPSQVPALAGVCLILRREMLEQTGFLDERYFMYLEDIDICLTASQKGWSVFYIPQARIIHHWGKSSEQEKTMMDEEHRKSMYLFFEKHHRPNFLQKIYLKIALSVHKVWLFSLRSG</sequence>
<evidence type="ECO:0000313" key="2">
    <source>
        <dbReference type="EMBL" id="MBI4727161.1"/>
    </source>
</evidence>
<feature type="domain" description="Glycosyltransferase 2-like" evidence="1">
    <location>
        <begin position="8"/>
        <end position="130"/>
    </location>
</feature>
<dbReference type="Proteomes" id="UP000736328">
    <property type="component" value="Unassembled WGS sequence"/>
</dbReference>
<dbReference type="Pfam" id="PF00535">
    <property type="entry name" value="Glycos_transf_2"/>
    <property type="match status" value="1"/>
</dbReference>
<dbReference type="InterPro" id="IPR001173">
    <property type="entry name" value="Glyco_trans_2-like"/>
</dbReference>
<dbReference type="SUPFAM" id="SSF53448">
    <property type="entry name" value="Nucleotide-diphospho-sugar transferases"/>
    <property type="match status" value="1"/>
</dbReference>
<reference evidence="2" key="1">
    <citation type="submission" date="2020-07" db="EMBL/GenBank/DDBJ databases">
        <title>Huge and variable diversity of episymbiotic CPR bacteria and DPANN archaea in groundwater ecosystems.</title>
        <authorList>
            <person name="He C.Y."/>
            <person name="Keren R."/>
            <person name="Whittaker M."/>
            <person name="Farag I.F."/>
            <person name="Doudna J."/>
            <person name="Cate J.H.D."/>
            <person name="Banfield J.F."/>
        </authorList>
    </citation>
    <scope>NUCLEOTIDE SEQUENCE</scope>
    <source>
        <strain evidence="2">NC_groundwater_1520_Pr4_B-0.1um_53_5</strain>
    </source>
</reference>
<gene>
    <name evidence="2" type="ORF">HY768_08070</name>
</gene>
<dbReference type="EMBL" id="JACQXR010000106">
    <property type="protein sequence ID" value="MBI4727161.1"/>
    <property type="molecule type" value="Genomic_DNA"/>
</dbReference>
<evidence type="ECO:0000259" key="1">
    <source>
        <dbReference type="Pfam" id="PF00535"/>
    </source>
</evidence>
<dbReference type="AlphaFoldDB" id="A0A933ML68"/>
<evidence type="ECO:0000313" key="3">
    <source>
        <dbReference type="Proteomes" id="UP000736328"/>
    </source>
</evidence>
<accession>A0A933ML68</accession>
<organism evidence="2 3">
    <name type="scientific">candidate division TA06 bacterium</name>
    <dbReference type="NCBI Taxonomy" id="2250710"/>
    <lineage>
        <taxon>Bacteria</taxon>
        <taxon>Bacteria division TA06</taxon>
    </lineage>
</organism>
<dbReference type="Gene3D" id="3.90.550.10">
    <property type="entry name" value="Spore Coat Polysaccharide Biosynthesis Protein SpsA, Chain A"/>
    <property type="match status" value="1"/>
</dbReference>
<dbReference type="PANTHER" id="PTHR43179">
    <property type="entry name" value="RHAMNOSYLTRANSFERASE WBBL"/>
    <property type="match status" value="1"/>
</dbReference>
<proteinExistence type="predicted"/>